<dbReference type="GO" id="GO:0043565">
    <property type="term" value="F:sequence-specific DNA binding"/>
    <property type="evidence" value="ECO:0007669"/>
    <property type="project" value="InterPro"/>
</dbReference>
<keyword evidence="3" id="KW-0539">Nucleus</keyword>
<comment type="subcellular location">
    <subcellularLocation>
        <location evidence="3">Nucleus</location>
    </subcellularLocation>
</comment>
<dbReference type="PANTHER" id="PTHR11849:SF191">
    <property type="entry name" value="ECDYSONE-INDUCED PROTEIN 74EF ISOFORM B"/>
    <property type="match status" value="1"/>
</dbReference>
<dbReference type="GO" id="GO:0000981">
    <property type="term" value="F:DNA-binding transcription factor activity, RNA polymerase II-specific"/>
    <property type="evidence" value="ECO:0007669"/>
    <property type="project" value="TreeGrafter"/>
</dbReference>
<feature type="domain" description="ETS" evidence="6">
    <location>
        <begin position="298"/>
        <end position="380"/>
    </location>
</feature>
<dbReference type="PROSITE" id="PS50061">
    <property type="entry name" value="ETS_DOMAIN_3"/>
    <property type="match status" value="1"/>
</dbReference>
<dbReference type="GO" id="GO:0005634">
    <property type="term" value="C:nucleus"/>
    <property type="evidence" value="ECO:0007669"/>
    <property type="project" value="UniProtKB-SubCell"/>
</dbReference>
<dbReference type="Proteomes" id="UP000699462">
    <property type="component" value="Unassembled WGS sequence"/>
</dbReference>
<keyword evidence="2 3" id="KW-0238">DNA-binding</keyword>
<keyword evidence="8" id="KW-1185">Reference proteome</keyword>
<dbReference type="SMART" id="SM00413">
    <property type="entry name" value="ETS"/>
    <property type="match status" value="1"/>
</dbReference>
<dbReference type="OrthoDB" id="8196042at2759"/>
<dbReference type="Gene3D" id="1.10.10.10">
    <property type="entry name" value="Winged helix-like DNA-binding domain superfamily/Winged helix DNA-binding domain"/>
    <property type="match status" value="1"/>
</dbReference>
<dbReference type="PRINTS" id="PR00454">
    <property type="entry name" value="ETSDOMAIN"/>
</dbReference>
<evidence type="ECO:0000256" key="4">
    <source>
        <dbReference type="SAM" id="Coils"/>
    </source>
</evidence>
<evidence type="ECO:0000256" key="1">
    <source>
        <dbReference type="ARBA" id="ARBA00005562"/>
    </source>
</evidence>
<dbReference type="InterPro" id="IPR036388">
    <property type="entry name" value="WH-like_DNA-bd_sf"/>
</dbReference>
<dbReference type="AlphaFoldDB" id="A0A8T0DMK8"/>
<protein>
    <recommendedName>
        <fullName evidence="6">ETS domain-containing protein</fullName>
    </recommendedName>
</protein>
<evidence type="ECO:0000313" key="7">
    <source>
        <dbReference type="EMBL" id="KAF8568492.1"/>
    </source>
</evidence>
<keyword evidence="4" id="KW-0175">Coiled coil</keyword>
<evidence type="ECO:0000259" key="6">
    <source>
        <dbReference type="PROSITE" id="PS50061"/>
    </source>
</evidence>
<feature type="region of interest" description="Disordered" evidence="5">
    <location>
        <begin position="144"/>
        <end position="169"/>
    </location>
</feature>
<evidence type="ECO:0000256" key="3">
    <source>
        <dbReference type="RuleBase" id="RU004019"/>
    </source>
</evidence>
<accession>A0A8T0DMK8</accession>
<dbReference type="EMBL" id="JTDF01002743">
    <property type="protein sequence ID" value="KAF8568492.1"/>
    <property type="molecule type" value="Genomic_DNA"/>
</dbReference>
<sequence>MSGHFANENYVPRPGYYDAINWMYNLTEAAKSTQPDLSVLSGVQNLTKQTTLLETDVITSGLGRLQGYLCGGHSTELRKRHNELARRPNSEGLIHQDSRDYHPWNGSFKYSQQIHSSTVLSGIYNYMLLWQKIFGMPTINPSTQNDTHPPECNTSHLPCTPSPSREPNDLRSLLRRQHTLRKKRLIPVSTTQKNTKVFSTVSSTKRELSTLSETWGIGEVEPNPKQVKRIITADPGNMYCVWKKRMKTDTDIEISSTQSDRLIDSKECFFNTSGGSKSIVGCPMLSERIPTIGHRPSLRLSQFLRRLLSNADYNPELICWVDQTKNMFKLVNSAAVAKLWGVHKQKPNMNYETMGRAMRYYYAQNILRKVKGQRLVYQFLEDKAESLEDKANNLGDTPAECAESNSL</sequence>
<evidence type="ECO:0000256" key="2">
    <source>
        <dbReference type="ARBA" id="ARBA00023125"/>
    </source>
</evidence>
<gene>
    <name evidence="7" type="ORF">P879_05676</name>
</gene>
<dbReference type="GO" id="GO:0030154">
    <property type="term" value="P:cell differentiation"/>
    <property type="evidence" value="ECO:0007669"/>
    <property type="project" value="TreeGrafter"/>
</dbReference>
<comment type="caution">
    <text evidence="7">The sequence shown here is derived from an EMBL/GenBank/DDBJ whole genome shotgun (WGS) entry which is preliminary data.</text>
</comment>
<proteinExistence type="inferred from homology"/>
<reference evidence="7 8" key="1">
    <citation type="submission" date="2019-07" db="EMBL/GenBank/DDBJ databases">
        <title>Annotation for the trematode Paragonimus westermani.</title>
        <authorList>
            <person name="Choi Y.-J."/>
        </authorList>
    </citation>
    <scope>NUCLEOTIDE SEQUENCE [LARGE SCALE GENOMIC DNA]</scope>
    <source>
        <strain evidence="7">180907_Pwestermani</strain>
    </source>
</reference>
<evidence type="ECO:0000256" key="5">
    <source>
        <dbReference type="SAM" id="MobiDB-lite"/>
    </source>
</evidence>
<dbReference type="InterPro" id="IPR000418">
    <property type="entry name" value="Ets_dom"/>
</dbReference>
<dbReference type="Pfam" id="PF00178">
    <property type="entry name" value="Ets"/>
    <property type="match status" value="1"/>
</dbReference>
<dbReference type="InterPro" id="IPR036390">
    <property type="entry name" value="WH_DNA-bd_sf"/>
</dbReference>
<evidence type="ECO:0000313" key="8">
    <source>
        <dbReference type="Proteomes" id="UP000699462"/>
    </source>
</evidence>
<organism evidence="7 8">
    <name type="scientific">Paragonimus westermani</name>
    <dbReference type="NCBI Taxonomy" id="34504"/>
    <lineage>
        <taxon>Eukaryota</taxon>
        <taxon>Metazoa</taxon>
        <taxon>Spiralia</taxon>
        <taxon>Lophotrochozoa</taxon>
        <taxon>Platyhelminthes</taxon>
        <taxon>Trematoda</taxon>
        <taxon>Digenea</taxon>
        <taxon>Plagiorchiida</taxon>
        <taxon>Troglotremata</taxon>
        <taxon>Troglotrematidae</taxon>
        <taxon>Paragonimus</taxon>
    </lineage>
</organism>
<dbReference type="InterPro" id="IPR046328">
    <property type="entry name" value="ETS_fam"/>
</dbReference>
<feature type="compositionally biased region" description="Polar residues" evidence="5">
    <location>
        <begin position="144"/>
        <end position="165"/>
    </location>
</feature>
<dbReference type="SUPFAM" id="SSF46785">
    <property type="entry name" value="Winged helix' DNA-binding domain"/>
    <property type="match status" value="1"/>
</dbReference>
<dbReference type="PANTHER" id="PTHR11849">
    <property type="entry name" value="ETS"/>
    <property type="match status" value="1"/>
</dbReference>
<comment type="similarity">
    <text evidence="1 3">Belongs to the ETS family.</text>
</comment>
<name>A0A8T0DMK8_9TREM</name>
<feature type="coiled-coil region" evidence="4">
    <location>
        <begin position="370"/>
        <end position="397"/>
    </location>
</feature>